<keyword evidence="15" id="KW-0630">Potassium</keyword>
<keyword evidence="9 19" id="KW-0808">Transferase</keyword>
<dbReference type="GO" id="GO:0030955">
    <property type="term" value="F:potassium ion binding"/>
    <property type="evidence" value="ECO:0007669"/>
    <property type="project" value="InterPro"/>
</dbReference>
<dbReference type="Gene3D" id="3.40.1380.20">
    <property type="entry name" value="Pyruvate kinase, C-terminal domain"/>
    <property type="match status" value="1"/>
</dbReference>
<protein>
    <recommendedName>
        <fullName evidence="7 19">Pyruvate kinase</fullName>
        <ecNumber evidence="7 19">2.7.1.40</ecNumber>
    </recommendedName>
</protein>
<dbReference type="GO" id="GO:0005524">
    <property type="term" value="F:ATP binding"/>
    <property type="evidence" value="ECO:0007669"/>
    <property type="project" value="UniProtKB-KW"/>
</dbReference>
<proteinExistence type="inferred from homology"/>
<dbReference type="SUPFAM" id="SSF50800">
    <property type="entry name" value="PK beta-barrel domain-like"/>
    <property type="match status" value="1"/>
</dbReference>
<keyword evidence="12 19" id="KW-0418">Kinase</keyword>
<sequence length="500" mass="54160">MEKVLRGGEGNVRPKTKIVCTLGPASRSVQMIGTLLKAGMNVARFNFSHGSHAYHQQTLDNLRTAMLNTGILCAVMLDTKGPEIRTGLLKDGKPIQLTQGKEITITTDYSIKGDENLISMSYKKLAQDLKPGSVILCSDGTITFTVLDCDKESGSVRCRCENSAVLGERKNVNLPGVVVDLPTLTEKDKEDILQWGVPNKVDMIALSFVRKGYDLVEVRKLLGEHGKNILLMSKVENQEGVANFDDILAKSDAFMVARGDLGMEIPIEKIFLAQKLMILKANIQGKPVVTATQMLESMIKSPRPTRAEATDVGNAVLDGTDCVMLSGETAAGSYPDLAVQTMARICMEAENFINYGDLFKRIMETAPMPMSPLESLASSAVSTASCIKASLILVLTRGGTTAKLVAKYRPRVPILSMIIPEITTDSLEWSCSDEAPSRHCLIFRGLIPVLSSGSAKASYTESNEETTKYALQYGKGNGIIKPGDSVVALYPSVIKILTVC</sequence>
<dbReference type="InterPro" id="IPR015793">
    <property type="entry name" value="Pyrv_Knase_brl"/>
</dbReference>
<comment type="pathway">
    <text evidence="4 19">Carbohydrate degradation; glycolysis; pyruvate from D-glyceraldehyde 3-phosphate: step 5/5.</text>
</comment>
<evidence type="ECO:0000256" key="3">
    <source>
        <dbReference type="ARBA" id="ARBA00004496"/>
    </source>
</evidence>
<dbReference type="SUPFAM" id="SSF52935">
    <property type="entry name" value="PK C-terminal domain-like"/>
    <property type="match status" value="1"/>
</dbReference>
<evidence type="ECO:0000313" key="23">
    <source>
        <dbReference type="Proteomes" id="UP001165190"/>
    </source>
</evidence>
<dbReference type="PANTHER" id="PTHR11817">
    <property type="entry name" value="PYRUVATE KINASE"/>
    <property type="match status" value="1"/>
</dbReference>
<organism evidence="22 23">
    <name type="scientific">Hibiscus trionum</name>
    <name type="common">Flower of an hour</name>
    <dbReference type="NCBI Taxonomy" id="183268"/>
    <lineage>
        <taxon>Eukaryota</taxon>
        <taxon>Viridiplantae</taxon>
        <taxon>Streptophyta</taxon>
        <taxon>Embryophyta</taxon>
        <taxon>Tracheophyta</taxon>
        <taxon>Spermatophyta</taxon>
        <taxon>Magnoliopsida</taxon>
        <taxon>eudicotyledons</taxon>
        <taxon>Gunneridae</taxon>
        <taxon>Pentapetalae</taxon>
        <taxon>rosids</taxon>
        <taxon>malvids</taxon>
        <taxon>Malvales</taxon>
        <taxon>Malvaceae</taxon>
        <taxon>Malvoideae</taxon>
        <taxon>Hibiscus</taxon>
    </lineage>
</organism>
<dbReference type="EMBL" id="BSYR01000020">
    <property type="protein sequence ID" value="GMI84611.1"/>
    <property type="molecule type" value="Genomic_DNA"/>
</dbReference>
<dbReference type="InterPro" id="IPR015806">
    <property type="entry name" value="Pyrv_Knase_insert_dom_sf"/>
</dbReference>
<comment type="similarity">
    <text evidence="5 19">Belongs to the pyruvate kinase family.</text>
</comment>
<feature type="domain" description="Pyruvate kinase C-terminal" evidence="21">
    <location>
        <begin position="374"/>
        <end position="489"/>
    </location>
</feature>
<keyword evidence="14 19" id="KW-0460">Magnesium</keyword>
<comment type="caution">
    <text evidence="22">The sequence shown here is derived from an EMBL/GenBank/DDBJ whole genome shotgun (WGS) entry which is preliminary data.</text>
</comment>
<evidence type="ECO:0000256" key="7">
    <source>
        <dbReference type="ARBA" id="ARBA00012142"/>
    </source>
</evidence>
<comment type="cofactor">
    <cofactor evidence="1">
        <name>Mg(2+)</name>
        <dbReference type="ChEBI" id="CHEBI:18420"/>
    </cofactor>
</comment>
<evidence type="ECO:0000256" key="9">
    <source>
        <dbReference type="ARBA" id="ARBA00022679"/>
    </source>
</evidence>
<evidence type="ECO:0000259" key="21">
    <source>
        <dbReference type="Pfam" id="PF02887"/>
    </source>
</evidence>
<dbReference type="OrthoDB" id="108365at2759"/>
<evidence type="ECO:0000256" key="8">
    <source>
        <dbReference type="ARBA" id="ARBA00022490"/>
    </source>
</evidence>
<comment type="subunit">
    <text evidence="6">Homotetramer.</text>
</comment>
<dbReference type="InterPro" id="IPR018209">
    <property type="entry name" value="Pyrv_Knase_AS"/>
</dbReference>
<dbReference type="FunFam" id="2.40.33.10:FF:000001">
    <property type="entry name" value="Pyruvate kinase"/>
    <property type="match status" value="1"/>
</dbReference>
<dbReference type="FunFam" id="3.20.20.60:FF:000001">
    <property type="entry name" value="Pyruvate kinase"/>
    <property type="match status" value="1"/>
</dbReference>
<evidence type="ECO:0000256" key="6">
    <source>
        <dbReference type="ARBA" id="ARBA00011881"/>
    </source>
</evidence>
<dbReference type="NCBIfam" id="TIGR01064">
    <property type="entry name" value="pyruv_kin"/>
    <property type="match status" value="1"/>
</dbReference>
<dbReference type="InterPro" id="IPR015795">
    <property type="entry name" value="Pyrv_Knase_C"/>
</dbReference>
<evidence type="ECO:0000256" key="13">
    <source>
        <dbReference type="ARBA" id="ARBA00022840"/>
    </source>
</evidence>
<dbReference type="Gene3D" id="2.40.33.10">
    <property type="entry name" value="PK beta-barrel domain-like"/>
    <property type="match status" value="1"/>
</dbReference>
<evidence type="ECO:0000256" key="4">
    <source>
        <dbReference type="ARBA" id="ARBA00004997"/>
    </source>
</evidence>
<reference evidence="22" key="1">
    <citation type="submission" date="2023-05" db="EMBL/GenBank/DDBJ databases">
        <title>Genome and transcriptome analyses reveal genes involved in the formation of fine ridges on petal epidermal cells in Hibiscus trionum.</title>
        <authorList>
            <person name="Koshimizu S."/>
            <person name="Masuda S."/>
            <person name="Ishii T."/>
            <person name="Shirasu K."/>
            <person name="Hoshino A."/>
            <person name="Arita M."/>
        </authorList>
    </citation>
    <scope>NUCLEOTIDE SEQUENCE</scope>
    <source>
        <strain evidence="22">Hamamatsu line</strain>
    </source>
</reference>
<accession>A0A9W7HX06</accession>
<dbReference type="GO" id="GO:0000287">
    <property type="term" value="F:magnesium ion binding"/>
    <property type="evidence" value="ECO:0007669"/>
    <property type="project" value="InterPro"/>
</dbReference>
<evidence type="ECO:0000256" key="16">
    <source>
        <dbReference type="ARBA" id="ARBA00023152"/>
    </source>
</evidence>
<evidence type="ECO:0000256" key="18">
    <source>
        <dbReference type="ARBA" id="ARBA00048152"/>
    </source>
</evidence>
<dbReference type="NCBIfam" id="NF004978">
    <property type="entry name" value="PRK06354.1"/>
    <property type="match status" value="1"/>
</dbReference>
<keyword evidence="13" id="KW-0067">ATP-binding</keyword>
<evidence type="ECO:0000256" key="11">
    <source>
        <dbReference type="ARBA" id="ARBA00022741"/>
    </source>
</evidence>
<keyword evidence="8" id="KW-0963">Cytoplasm</keyword>
<evidence type="ECO:0000313" key="22">
    <source>
        <dbReference type="EMBL" id="GMI84611.1"/>
    </source>
</evidence>
<dbReference type="AlphaFoldDB" id="A0A9W7HX06"/>
<dbReference type="NCBIfam" id="NF004491">
    <property type="entry name" value="PRK05826.1"/>
    <property type="match status" value="1"/>
</dbReference>
<name>A0A9W7HX06_HIBTR</name>
<feature type="domain" description="Pyruvate kinase barrel" evidence="20">
    <location>
        <begin position="15"/>
        <end position="339"/>
    </location>
</feature>
<comment type="cofactor">
    <cofactor evidence="2">
        <name>K(+)</name>
        <dbReference type="ChEBI" id="CHEBI:29103"/>
    </cofactor>
</comment>
<keyword evidence="16 19" id="KW-0324">Glycolysis</keyword>
<dbReference type="Pfam" id="PF00224">
    <property type="entry name" value="PK"/>
    <property type="match status" value="1"/>
</dbReference>
<dbReference type="Proteomes" id="UP001165190">
    <property type="component" value="Unassembled WGS sequence"/>
</dbReference>
<evidence type="ECO:0000256" key="19">
    <source>
        <dbReference type="RuleBase" id="RU000504"/>
    </source>
</evidence>
<dbReference type="GO" id="GO:0016301">
    <property type="term" value="F:kinase activity"/>
    <property type="evidence" value="ECO:0007669"/>
    <property type="project" value="UniProtKB-KW"/>
</dbReference>
<keyword evidence="17" id="KW-0670">Pyruvate</keyword>
<evidence type="ECO:0000256" key="15">
    <source>
        <dbReference type="ARBA" id="ARBA00022958"/>
    </source>
</evidence>
<dbReference type="InterPro" id="IPR015813">
    <property type="entry name" value="Pyrv/PenolPyrv_kinase-like_dom"/>
</dbReference>
<evidence type="ECO:0000256" key="17">
    <source>
        <dbReference type="ARBA" id="ARBA00023317"/>
    </source>
</evidence>
<dbReference type="InterPro" id="IPR001697">
    <property type="entry name" value="Pyr_Knase"/>
</dbReference>
<dbReference type="InterPro" id="IPR036918">
    <property type="entry name" value="Pyrv_Knase_C_sf"/>
</dbReference>
<gene>
    <name evidence="22" type="ORF">HRI_002130400</name>
</gene>
<dbReference type="EC" id="2.7.1.40" evidence="7 19"/>
<keyword evidence="11" id="KW-0547">Nucleotide-binding</keyword>
<evidence type="ECO:0000256" key="5">
    <source>
        <dbReference type="ARBA" id="ARBA00008663"/>
    </source>
</evidence>
<dbReference type="InterPro" id="IPR040442">
    <property type="entry name" value="Pyrv_kinase-like_dom_sf"/>
</dbReference>
<dbReference type="GO" id="GO:0005737">
    <property type="term" value="C:cytoplasm"/>
    <property type="evidence" value="ECO:0007669"/>
    <property type="project" value="UniProtKB-SubCell"/>
</dbReference>
<evidence type="ECO:0000259" key="20">
    <source>
        <dbReference type="Pfam" id="PF00224"/>
    </source>
</evidence>
<keyword evidence="10" id="KW-0479">Metal-binding</keyword>
<dbReference type="GO" id="GO:0006950">
    <property type="term" value="P:response to stress"/>
    <property type="evidence" value="ECO:0007669"/>
    <property type="project" value="UniProtKB-ARBA"/>
</dbReference>
<dbReference type="PRINTS" id="PR01050">
    <property type="entry name" value="PYRUVTKNASE"/>
</dbReference>
<comment type="catalytic activity">
    <reaction evidence="18 19">
        <text>pyruvate + ATP = phosphoenolpyruvate + ADP + H(+)</text>
        <dbReference type="Rhea" id="RHEA:18157"/>
        <dbReference type="ChEBI" id="CHEBI:15361"/>
        <dbReference type="ChEBI" id="CHEBI:15378"/>
        <dbReference type="ChEBI" id="CHEBI:30616"/>
        <dbReference type="ChEBI" id="CHEBI:58702"/>
        <dbReference type="ChEBI" id="CHEBI:456216"/>
        <dbReference type="EC" id="2.7.1.40"/>
    </reaction>
</comment>
<dbReference type="Pfam" id="PF02887">
    <property type="entry name" value="PK_C"/>
    <property type="match status" value="1"/>
</dbReference>
<dbReference type="FunFam" id="3.40.1380.20:FF:000005">
    <property type="entry name" value="Pyruvate kinase"/>
    <property type="match status" value="1"/>
</dbReference>
<dbReference type="InterPro" id="IPR011037">
    <property type="entry name" value="Pyrv_Knase-like_insert_dom_sf"/>
</dbReference>
<comment type="subcellular location">
    <subcellularLocation>
        <location evidence="3">Cytoplasm</location>
    </subcellularLocation>
</comment>
<evidence type="ECO:0000256" key="1">
    <source>
        <dbReference type="ARBA" id="ARBA00001946"/>
    </source>
</evidence>
<dbReference type="PROSITE" id="PS00110">
    <property type="entry name" value="PYRUVATE_KINASE"/>
    <property type="match status" value="1"/>
</dbReference>
<dbReference type="Gene3D" id="3.20.20.60">
    <property type="entry name" value="Phosphoenolpyruvate-binding domains"/>
    <property type="match status" value="1"/>
</dbReference>
<evidence type="ECO:0000256" key="12">
    <source>
        <dbReference type="ARBA" id="ARBA00022777"/>
    </source>
</evidence>
<dbReference type="SUPFAM" id="SSF51621">
    <property type="entry name" value="Phosphoenolpyruvate/pyruvate domain"/>
    <property type="match status" value="1"/>
</dbReference>
<evidence type="ECO:0000256" key="10">
    <source>
        <dbReference type="ARBA" id="ARBA00022723"/>
    </source>
</evidence>
<dbReference type="GO" id="GO:0004743">
    <property type="term" value="F:pyruvate kinase activity"/>
    <property type="evidence" value="ECO:0007669"/>
    <property type="project" value="UniProtKB-EC"/>
</dbReference>
<keyword evidence="23" id="KW-1185">Reference proteome</keyword>
<evidence type="ECO:0000256" key="14">
    <source>
        <dbReference type="ARBA" id="ARBA00022842"/>
    </source>
</evidence>
<evidence type="ECO:0000256" key="2">
    <source>
        <dbReference type="ARBA" id="ARBA00001958"/>
    </source>
</evidence>